<dbReference type="OrthoDB" id="5850569at2759"/>
<dbReference type="CDD" id="cd05380">
    <property type="entry name" value="CAP_euk"/>
    <property type="match status" value="1"/>
</dbReference>
<dbReference type="InterPro" id="IPR014044">
    <property type="entry name" value="CAP_dom"/>
</dbReference>
<proteinExistence type="predicted"/>
<name>A0A0D8XJF8_DICVI</name>
<sequence length="243" mass="27911">MNHQWIIENANSSCYSGYHLDSDKIPRCGKKRNMNEELRKDILTKHNSARMYVATQERYPVYLDYNIYPSASNMSLLKYDCQLERAAFKISKKCERLTHPSFQSLGSNNATVKAPFQQKYLYQVVGKWWNTKRYHASINVTVVRDDRPSIPFLQMIHDKTTKIGCAFTTCYEGTPEAFVSFVCSYGPPYIKRGENVYEPGIPCSACPDRCIGGLLCNNTITRHRDENSAEVNVMGTLVNKYKK</sequence>
<dbReference type="InterPro" id="IPR001283">
    <property type="entry name" value="CRISP-related"/>
</dbReference>
<feature type="domain" description="SCP" evidence="1">
    <location>
        <begin position="37"/>
        <end position="191"/>
    </location>
</feature>
<dbReference type="STRING" id="29172.A0A0D8XJF8"/>
<protein>
    <submittedName>
        <fullName evidence="2">SCP-like protein</fullName>
    </submittedName>
</protein>
<keyword evidence="3" id="KW-1185">Reference proteome</keyword>
<dbReference type="EMBL" id="KN716662">
    <property type="protein sequence ID" value="KJH42461.1"/>
    <property type="molecule type" value="Genomic_DNA"/>
</dbReference>
<gene>
    <name evidence="2" type="ORF">DICVIV_11543</name>
</gene>
<dbReference type="SUPFAM" id="SSF55797">
    <property type="entry name" value="PR-1-like"/>
    <property type="match status" value="1"/>
</dbReference>
<dbReference type="Pfam" id="PF00188">
    <property type="entry name" value="CAP"/>
    <property type="match status" value="1"/>
</dbReference>
<reference evidence="3" key="2">
    <citation type="journal article" date="2016" name="Sci. Rep.">
        <title>Dictyocaulus viviparus genome, variome and transcriptome elucidate lungworm biology and support future intervention.</title>
        <authorList>
            <person name="McNulty S.N."/>
            <person name="Strube C."/>
            <person name="Rosa B.A."/>
            <person name="Martin J.C."/>
            <person name="Tyagi R."/>
            <person name="Choi Y.J."/>
            <person name="Wang Q."/>
            <person name="Hallsworth Pepin K."/>
            <person name="Zhang X."/>
            <person name="Ozersky P."/>
            <person name="Wilson R.K."/>
            <person name="Sternberg P.W."/>
            <person name="Gasser R.B."/>
            <person name="Mitreva M."/>
        </authorList>
    </citation>
    <scope>NUCLEOTIDE SEQUENCE [LARGE SCALE GENOMIC DNA]</scope>
    <source>
        <strain evidence="3">HannoverDv2000</strain>
    </source>
</reference>
<dbReference type="AlphaFoldDB" id="A0A0D8XJF8"/>
<dbReference type="Proteomes" id="UP000053766">
    <property type="component" value="Unassembled WGS sequence"/>
</dbReference>
<dbReference type="PANTHER" id="PTHR10334">
    <property type="entry name" value="CYSTEINE-RICH SECRETORY PROTEIN-RELATED"/>
    <property type="match status" value="1"/>
</dbReference>
<reference evidence="2 3" key="1">
    <citation type="submission" date="2013-11" db="EMBL/GenBank/DDBJ databases">
        <title>Draft genome of the bovine lungworm Dictyocaulus viviparus.</title>
        <authorList>
            <person name="Mitreva M."/>
        </authorList>
    </citation>
    <scope>NUCLEOTIDE SEQUENCE [LARGE SCALE GENOMIC DNA]</scope>
    <source>
        <strain evidence="2 3">HannoverDv2000</strain>
    </source>
</reference>
<dbReference type="InterPro" id="IPR035940">
    <property type="entry name" value="CAP_sf"/>
</dbReference>
<evidence type="ECO:0000313" key="3">
    <source>
        <dbReference type="Proteomes" id="UP000053766"/>
    </source>
</evidence>
<accession>A0A0D8XJF8</accession>
<dbReference type="SMART" id="SM00198">
    <property type="entry name" value="SCP"/>
    <property type="match status" value="1"/>
</dbReference>
<dbReference type="Gene3D" id="3.40.33.10">
    <property type="entry name" value="CAP"/>
    <property type="match status" value="1"/>
</dbReference>
<evidence type="ECO:0000313" key="2">
    <source>
        <dbReference type="EMBL" id="KJH42461.1"/>
    </source>
</evidence>
<evidence type="ECO:0000259" key="1">
    <source>
        <dbReference type="SMART" id="SM00198"/>
    </source>
</evidence>
<organism evidence="2 3">
    <name type="scientific">Dictyocaulus viviparus</name>
    <name type="common">Bovine lungworm</name>
    <dbReference type="NCBI Taxonomy" id="29172"/>
    <lineage>
        <taxon>Eukaryota</taxon>
        <taxon>Metazoa</taxon>
        <taxon>Ecdysozoa</taxon>
        <taxon>Nematoda</taxon>
        <taxon>Chromadorea</taxon>
        <taxon>Rhabditida</taxon>
        <taxon>Rhabditina</taxon>
        <taxon>Rhabditomorpha</taxon>
        <taxon>Strongyloidea</taxon>
        <taxon>Metastrongylidae</taxon>
        <taxon>Dictyocaulus</taxon>
    </lineage>
</organism>